<dbReference type="RefSeq" id="WP_150129140.1">
    <property type="nucleotide sequence ID" value="NZ_CP013569.1"/>
</dbReference>
<dbReference type="Proteomes" id="UP000078551">
    <property type="component" value="Plasmid pRphaN771a"/>
</dbReference>
<evidence type="ECO:0000313" key="1">
    <source>
        <dbReference type="EMBL" id="ANL87133.1"/>
    </source>
</evidence>
<organism evidence="1 2">
    <name type="scientific">Rhizobium phaseoli</name>
    <dbReference type="NCBI Taxonomy" id="396"/>
    <lineage>
        <taxon>Bacteria</taxon>
        <taxon>Pseudomonadati</taxon>
        <taxon>Pseudomonadota</taxon>
        <taxon>Alphaproteobacteria</taxon>
        <taxon>Hyphomicrobiales</taxon>
        <taxon>Rhizobiaceae</taxon>
        <taxon>Rhizobium/Agrobacterium group</taxon>
        <taxon>Rhizobium</taxon>
    </lineage>
</organism>
<keyword evidence="1" id="KW-0614">Plasmid</keyword>
<proteinExistence type="predicted"/>
<evidence type="ECO:0000313" key="2">
    <source>
        <dbReference type="Proteomes" id="UP000078551"/>
    </source>
</evidence>
<keyword evidence="2" id="KW-1185">Reference proteome</keyword>
<gene>
    <name evidence="1" type="ORF">AMC81_PA00112</name>
</gene>
<geneLocation type="plasmid" evidence="1 2">
    <name>pRphaN771a</name>
</geneLocation>
<protein>
    <submittedName>
        <fullName evidence="1">Uncharacterized protein</fullName>
    </submittedName>
</protein>
<sequence length="265" mass="30259">MDMTILSNGLEAAEQQVDSFAYFMRGQPDPARQVSMECEIVQLPKLMPRFHILPGDAHPEAPSFVRDYAEIVRSMAPPCELIAGPKVIVHQRGNLPSHLHYAKGKRPGSNYLFRKPQILISTRLTPKRPPQECMPPSGIPVDAYDRRITNLIGREQVLMRVINWIMIEADRLWPGDDELPKWTVRVWQSLREDQDISMLASELSVEEQIGNAFVTFALGYLQNSHFGRFAVMEDIAFHSREFARVVTGILGREIAEHGDQLWDDR</sequence>
<reference evidence="1 2" key="1">
    <citation type="submission" date="2015-11" db="EMBL/GenBank/DDBJ databases">
        <title>The limits of bacterial species coexistence and the symbiotic plasmid transference in sympatric Rhizobium populations.</title>
        <authorList>
            <person name="Perez-Carrascal O.M."/>
            <person name="VanInsberghe D."/>
            <person name="Juarez S."/>
            <person name="Polz M.F."/>
            <person name="Vinuesa P."/>
            <person name="Gonzalez V."/>
        </authorList>
    </citation>
    <scope>NUCLEOTIDE SEQUENCE [LARGE SCALE GENOMIC DNA]</scope>
    <source>
        <strain evidence="1 2">N771</strain>
        <plasmid evidence="1 2">pRphaN771a</plasmid>
    </source>
</reference>
<accession>A0ABM6CFT2</accession>
<name>A0ABM6CFT2_9HYPH</name>
<dbReference type="EMBL" id="CP013569">
    <property type="protein sequence ID" value="ANL87133.1"/>
    <property type="molecule type" value="Genomic_DNA"/>
</dbReference>